<dbReference type="InterPro" id="IPR004836">
    <property type="entry name" value="Na_Ca_Ex"/>
</dbReference>
<keyword evidence="12" id="KW-0112">Calmodulin-binding</keyword>
<dbReference type="Gene3D" id="2.60.40.2030">
    <property type="match status" value="2"/>
</dbReference>
<dbReference type="InterPro" id="IPR004837">
    <property type="entry name" value="NaCa_Exmemb"/>
</dbReference>
<keyword evidence="10" id="KW-0677">Repeat</keyword>
<evidence type="ECO:0000256" key="17">
    <source>
        <dbReference type="ARBA" id="ARBA00023180"/>
    </source>
</evidence>
<dbReference type="PANTHER" id="PTHR11878:SF76">
    <property type="entry name" value="CALX-BETA DOMAIN-CONTAINING PROTEIN"/>
    <property type="match status" value="1"/>
</dbReference>
<keyword evidence="14" id="KW-0915">Sodium</keyword>
<evidence type="ECO:0000256" key="15">
    <source>
        <dbReference type="ARBA" id="ARBA00023065"/>
    </source>
</evidence>
<dbReference type="Pfam" id="PF01699">
    <property type="entry name" value="Na_Ca_ex"/>
    <property type="match status" value="1"/>
</dbReference>
<keyword evidence="6" id="KW-0109">Calcium transport</keyword>
<keyword evidence="16 20" id="KW-0472">Membrane</keyword>
<reference evidence="23" key="1">
    <citation type="submission" date="2025-08" db="UniProtKB">
        <authorList>
            <consortium name="RefSeq"/>
        </authorList>
    </citation>
    <scope>IDENTIFICATION</scope>
</reference>
<name>A0ABM0ZW65_APLCA</name>
<feature type="domain" description="Calx-beta" evidence="21">
    <location>
        <begin position="225"/>
        <end position="325"/>
    </location>
</feature>
<dbReference type="GeneID" id="101845533"/>
<keyword evidence="22" id="KW-1185">Reference proteome</keyword>
<organism evidence="22 23">
    <name type="scientific">Aplysia californica</name>
    <name type="common">California sea hare</name>
    <dbReference type="NCBI Taxonomy" id="6500"/>
    <lineage>
        <taxon>Eukaryota</taxon>
        <taxon>Metazoa</taxon>
        <taxon>Spiralia</taxon>
        <taxon>Lophotrochozoa</taxon>
        <taxon>Mollusca</taxon>
        <taxon>Gastropoda</taxon>
        <taxon>Heterobranchia</taxon>
        <taxon>Euthyneura</taxon>
        <taxon>Tectipleura</taxon>
        <taxon>Aplysiida</taxon>
        <taxon>Aplysioidea</taxon>
        <taxon>Aplysiidae</taxon>
        <taxon>Aplysia</taxon>
    </lineage>
</organism>
<dbReference type="PRINTS" id="PR01259">
    <property type="entry name" value="NACAEXCHNGR"/>
</dbReference>
<evidence type="ECO:0000256" key="1">
    <source>
        <dbReference type="ARBA" id="ARBA00004651"/>
    </source>
</evidence>
<proteinExistence type="inferred from homology"/>
<evidence type="ECO:0000256" key="11">
    <source>
        <dbReference type="ARBA" id="ARBA00022837"/>
    </source>
</evidence>
<protein>
    <submittedName>
        <fullName evidence="23">Sodium/calcium exchanger 2</fullName>
    </submittedName>
</protein>
<evidence type="ECO:0000256" key="14">
    <source>
        <dbReference type="ARBA" id="ARBA00023053"/>
    </source>
</evidence>
<keyword evidence="18" id="KW-0739">Sodium transport</keyword>
<dbReference type="Gene3D" id="1.20.1420.30">
    <property type="entry name" value="NCX, central ion-binding region"/>
    <property type="match status" value="1"/>
</dbReference>
<accession>A0ABM0ZW65</accession>
<evidence type="ECO:0000313" key="22">
    <source>
        <dbReference type="Proteomes" id="UP000694888"/>
    </source>
</evidence>
<dbReference type="InterPro" id="IPR003644">
    <property type="entry name" value="Calx_beta"/>
</dbReference>
<evidence type="ECO:0000256" key="3">
    <source>
        <dbReference type="ARBA" id="ARBA00022448"/>
    </source>
</evidence>
<keyword evidence="8" id="KW-0479">Metal-binding</keyword>
<gene>
    <name evidence="23" type="primary">LOC101845533</name>
</gene>
<keyword evidence="13 20" id="KW-1133">Transmembrane helix</keyword>
<keyword evidence="3" id="KW-0813">Transport</keyword>
<feature type="transmembrane region" description="Helical" evidence="20">
    <location>
        <begin position="646"/>
        <end position="666"/>
    </location>
</feature>
<evidence type="ECO:0000256" key="7">
    <source>
        <dbReference type="ARBA" id="ARBA00022692"/>
    </source>
</evidence>
<keyword evidence="15" id="KW-0406">Ion transport</keyword>
<keyword evidence="4" id="KW-0050">Antiport</keyword>
<comment type="similarity">
    <text evidence="2">Belongs to the Ca(2+):cation antiporter (CaCA) (TC 2.A.19) family. SLC8 subfamily.</text>
</comment>
<comment type="catalytic activity">
    <reaction evidence="19">
        <text>Ca(2+)(in) + 3 Na(+)(out) = Ca(2+)(out) + 3 Na(+)(in)</text>
        <dbReference type="Rhea" id="RHEA:69955"/>
        <dbReference type="ChEBI" id="CHEBI:29101"/>
        <dbReference type="ChEBI" id="CHEBI:29108"/>
    </reaction>
</comment>
<dbReference type="SUPFAM" id="SSF141072">
    <property type="entry name" value="CalX-like"/>
    <property type="match status" value="2"/>
</dbReference>
<dbReference type="SMART" id="SM00237">
    <property type="entry name" value="Calx_beta"/>
    <property type="match status" value="2"/>
</dbReference>
<evidence type="ECO:0000256" key="2">
    <source>
        <dbReference type="ARBA" id="ARBA00007489"/>
    </source>
</evidence>
<feature type="transmembrane region" description="Helical" evidence="20">
    <location>
        <begin position="540"/>
        <end position="570"/>
    </location>
</feature>
<evidence type="ECO:0000256" key="5">
    <source>
        <dbReference type="ARBA" id="ARBA00022475"/>
    </source>
</evidence>
<dbReference type="PANTHER" id="PTHR11878">
    <property type="entry name" value="SODIUM/CALCIUM EXCHANGER"/>
    <property type="match status" value="1"/>
</dbReference>
<keyword evidence="11" id="KW-0106">Calcium</keyword>
<evidence type="ECO:0000256" key="8">
    <source>
        <dbReference type="ARBA" id="ARBA00022723"/>
    </source>
</evidence>
<keyword evidence="17" id="KW-0325">Glycoprotein</keyword>
<dbReference type="Pfam" id="PF03160">
    <property type="entry name" value="Calx-beta"/>
    <property type="match status" value="1"/>
</dbReference>
<evidence type="ECO:0000313" key="23">
    <source>
        <dbReference type="RefSeq" id="XP_012935788.2"/>
    </source>
</evidence>
<comment type="subcellular location">
    <subcellularLocation>
        <location evidence="1">Cell membrane</location>
        <topology evidence="1">Multi-pass membrane protein</topology>
    </subcellularLocation>
</comment>
<evidence type="ECO:0000256" key="9">
    <source>
        <dbReference type="ARBA" id="ARBA00022729"/>
    </source>
</evidence>
<evidence type="ECO:0000256" key="6">
    <source>
        <dbReference type="ARBA" id="ARBA00022568"/>
    </source>
</evidence>
<dbReference type="Proteomes" id="UP000694888">
    <property type="component" value="Unplaced"/>
</dbReference>
<dbReference type="InterPro" id="IPR038081">
    <property type="entry name" value="CalX-like_sf"/>
</dbReference>
<evidence type="ECO:0000256" key="18">
    <source>
        <dbReference type="ARBA" id="ARBA00023201"/>
    </source>
</evidence>
<keyword evidence="9" id="KW-0732">Signal</keyword>
<dbReference type="InterPro" id="IPR044880">
    <property type="entry name" value="NCX_ion-bd_dom_sf"/>
</dbReference>
<evidence type="ECO:0000256" key="13">
    <source>
        <dbReference type="ARBA" id="ARBA00022989"/>
    </source>
</evidence>
<dbReference type="RefSeq" id="XP_012935788.2">
    <property type="nucleotide sequence ID" value="XM_013080334.2"/>
</dbReference>
<dbReference type="InterPro" id="IPR051171">
    <property type="entry name" value="CaCA"/>
</dbReference>
<evidence type="ECO:0000256" key="10">
    <source>
        <dbReference type="ARBA" id="ARBA00022737"/>
    </source>
</evidence>
<evidence type="ECO:0000259" key="21">
    <source>
        <dbReference type="SMART" id="SM00237"/>
    </source>
</evidence>
<evidence type="ECO:0000256" key="4">
    <source>
        <dbReference type="ARBA" id="ARBA00022449"/>
    </source>
</evidence>
<feature type="domain" description="Calx-beta" evidence="21">
    <location>
        <begin position="340"/>
        <end position="443"/>
    </location>
</feature>
<evidence type="ECO:0000256" key="20">
    <source>
        <dbReference type="SAM" id="Phobius"/>
    </source>
</evidence>
<feature type="transmembrane region" description="Helical" evidence="20">
    <location>
        <begin position="32"/>
        <end position="54"/>
    </location>
</feature>
<keyword evidence="7 20" id="KW-0812">Transmembrane</keyword>
<evidence type="ECO:0000256" key="12">
    <source>
        <dbReference type="ARBA" id="ARBA00022860"/>
    </source>
</evidence>
<evidence type="ECO:0000256" key="16">
    <source>
        <dbReference type="ARBA" id="ARBA00023136"/>
    </source>
</evidence>
<sequence>MSTCNLDSYTCSDEGLLMPFVNEYTWLVEVRAVIYLLGLLWSFMGVSIIADIFMQSIEVITRSLVVLSGGNLSSRRTCDLVLSGLEVEFDCIYLFMYPTVIKQIFQVELVYNFIIFIRSLNFIVVSSSFPIGQKGGVELVHSKADKAVVVDVLKKMGKRPDLSEEDEARITTAFMAKRIPHNRAWYRINAIRNLTGGHKLVPNVTEKQREILKTIENGEDVGSTVSLGFVPNGGNKAVFEWAAAATAVLERDKHATLVILRHGNVKLRAFVRVETIGGTAEAGSDYKHIKKTVVFEPGETTQEVQVEIVDDNEWEPDEVFFVRLTVDPEEPFVLGTRPICEVTIVNDDDPGMFEFAKPSFVFKESAGKALVEVKRLNGCDGRASVHWTTRDQTGENAAVAGRDYQAASGDLVFEHGELSKTIEIEITDDQDYEKDEHFDLELTSCSEGAKLGHLKKTVVTILNDDEFQGVVSRIVDLTNANLDQISVGKSSWGKQLKQAMNVNGGDMEAATTADYVMHFLTFGWKVIFALIPPTHIWGGWLAFFVSLAMIGILTALVGDLASIFGCLIGLKPTVTAITFVALGTSLPDLFASMQAAKQEEHADNSIGNVTGSNSVNVFLGLGLPWTIAAIKWSIDGTTFEVPAGNLAFSVTLYTVCAIVTIAILMLRRSIKPLGGAELGGPKVPKTVSAIIFVFLWFFYVLLSSLQAYEYVKADF</sequence>
<feature type="transmembrane region" description="Helical" evidence="20">
    <location>
        <begin position="687"/>
        <end position="708"/>
    </location>
</feature>
<evidence type="ECO:0000256" key="19">
    <source>
        <dbReference type="ARBA" id="ARBA00033667"/>
    </source>
</evidence>
<keyword evidence="5" id="KW-1003">Cell membrane</keyword>